<dbReference type="PROSITE" id="PS50157">
    <property type="entry name" value="ZINC_FINGER_C2H2_2"/>
    <property type="match status" value="4"/>
</dbReference>
<comment type="similarity">
    <text evidence="2">Belongs to the krueppel C2H2-type zinc-finger protein family.</text>
</comment>
<feature type="domain" description="C2H2-type" evidence="12">
    <location>
        <begin position="146"/>
        <end position="173"/>
    </location>
</feature>
<evidence type="ECO:0000256" key="5">
    <source>
        <dbReference type="ARBA" id="ARBA00022771"/>
    </source>
</evidence>
<dbReference type="EMBL" id="JARO02006393">
    <property type="protein sequence ID" value="KPP65324.1"/>
    <property type="molecule type" value="Genomic_DNA"/>
</dbReference>
<feature type="domain" description="C2H2-type" evidence="12">
    <location>
        <begin position="91"/>
        <end position="118"/>
    </location>
</feature>
<dbReference type="GO" id="GO:0005634">
    <property type="term" value="C:nucleus"/>
    <property type="evidence" value="ECO:0007669"/>
    <property type="project" value="UniProtKB-SubCell"/>
</dbReference>
<organism evidence="13 14">
    <name type="scientific">Scleropages formosus</name>
    <name type="common">Asian bonytongue</name>
    <name type="synonym">Osteoglossum formosum</name>
    <dbReference type="NCBI Taxonomy" id="113540"/>
    <lineage>
        <taxon>Eukaryota</taxon>
        <taxon>Metazoa</taxon>
        <taxon>Chordata</taxon>
        <taxon>Craniata</taxon>
        <taxon>Vertebrata</taxon>
        <taxon>Euteleostomi</taxon>
        <taxon>Actinopterygii</taxon>
        <taxon>Neopterygii</taxon>
        <taxon>Teleostei</taxon>
        <taxon>Osteoglossocephala</taxon>
        <taxon>Osteoglossomorpha</taxon>
        <taxon>Osteoglossiformes</taxon>
        <taxon>Osteoglossidae</taxon>
        <taxon>Scleropages</taxon>
    </lineage>
</organism>
<comment type="caution">
    <text evidence="13">The sequence shown here is derived from an EMBL/GenBank/DDBJ whole genome shotgun (WGS) entry which is preliminary data.</text>
</comment>
<evidence type="ECO:0000256" key="9">
    <source>
        <dbReference type="ARBA" id="ARBA00023242"/>
    </source>
</evidence>
<dbReference type="InterPro" id="IPR036236">
    <property type="entry name" value="Znf_C2H2_sf"/>
</dbReference>
<evidence type="ECO:0000256" key="1">
    <source>
        <dbReference type="ARBA" id="ARBA00004123"/>
    </source>
</evidence>
<dbReference type="PANTHER" id="PTHR23226:SF416">
    <property type="entry name" value="FI01424P"/>
    <property type="match status" value="1"/>
</dbReference>
<feature type="region of interest" description="Disordered" evidence="11">
    <location>
        <begin position="1"/>
        <end position="26"/>
    </location>
</feature>
<dbReference type="AlphaFoldDB" id="A0A0P7WNN6"/>
<dbReference type="FunFam" id="3.30.160.60:FF:000188">
    <property type="entry name" value="Zinc finger protein 787"/>
    <property type="match status" value="1"/>
</dbReference>
<dbReference type="Gene3D" id="3.30.160.60">
    <property type="entry name" value="Classic Zinc Finger"/>
    <property type="match status" value="3"/>
</dbReference>
<comment type="subcellular location">
    <subcellularLocation>
        <location evidence="1">Nucleus</location>
    </subcellularLocation>
</comment>
<dbReference type="Proteomes" id="UP000034805">
    <property type="component" value="Unassembled WGS sequence"/>
</dbReference>
<evidence type="ECO:0000256" key="8">
    <source>
        <dbReference type="ARBA" id="ARBA00023163"/>
    </source>
</evidence>
<keyword evidence="6" id="KW-0862">Zinc</keyword>
<evidence type="ECO:0000313" key="14">
    <source>
        <dbReference type="Proteomes" id="UP000034805"/>
    </source>
</evidence>
<proteinExistence type="inferred from homology"/>
<evidence type="ECO:0000313" key="13">
    <source>
        <dbReference type="EMBL" id="KPP65324.1"/>
    </source>
</evidence>
<keyword evidence="7" id="KW-0238">DNA-binding</keyword>
<keyword evidence="5 10" id="KW-0863">Zinc-finger</keyword>
<feature type="domain" description="C2H2-type" evidence="12">
    <location>
        <begin position="174"/>
        <end position="201"/>
    </location>
</feature>
<dbReference type="SUPFAM" id="SSF57667">
    <property type="entry name" value="beta-beta-alpha zinc fingers"/>
    <property type="match status" value="2"/>
</dbReference>
<dbReference type="InterPro" id="IPR013087">
    <property type="entry name" value="Znf_C2H2_type"/>
</dbReference>
<evidence type="ECO:0000256" key="6">
    <source>
        <dbReference type="ARBA" id="ARBA00022833"/>
    </source>
</evidence>
<evidence type="ECO:0000259" key="12">
    <source>
        <dbReference type="PROSITE" id="PS50157"/>
    </source>
</evidence>
<keyword evidence="4" id="KW-0677">Repeat</keyword>
<protein>
    <submittedName>
        <fullName evidence="13">Gastrula zinc finger protein XlCGF8.2DB-like</fullName>
    </submittedName>
</protein>
<sequence length="246" mass="27424">MKCKSETDEVKTEQCSQSEGSSGTTTTVHEAVDDLLQSNSVKVENGLNIAGDDVPRESFSEQSVVPVTSVITDKVSRKSCHDGVTYEAEKWQCPQCRHVLRSQSQLKVHLQIHSEDKYCCIQCDSTFSQACQLKQHQLVHSGKAPYKCSLCGKCFARRSGFKKHLLLHSGEEPYTCSECGKSFSRGYTLKLHQRIHSGQKASENFVNAAQQQQQRCDEVTEPDFGAEEMGSGLQLDPDQIKTEIVM</sequence>
<dbReference type="PANTHER" id="PTHR23226">
    <property type="entry name" value="ZINC FINGER AND SCAN DOMAIN-CONTAINING"/>
    <property type="match status" value="1"/>
</dbReference>
<keyword evidence="3" id="KW-0479">Metal-binding</keyword>
<feature type="non-terminal residue" evidence="13">
    <location>
        <position position="246"/>
    </location>
</feature>
<name>A0A0P7WNN6_SCLFO</name>
<keyword evidence="9" id="KW-0539">Nucleus</keyword>
<dbReference type="GO" id="GO:0000978">
    <property type="term" value="F:RNA polymerase II cis-regulatory region sequence-specific DNA binding"/>
    <property type="evidence" value="ECO:0007669"/>
    <property type="project" value="TreeGrafter"/>
</dbReference>
<feature type="compositionally biased region" description="Basic and acidic residues" evidence="11">
    <location>
        <begin position="1"/>
        <end position="12"/>
    </location>
</feature>
<dbReference type="Pfam" id="PF00096">
    <property type="entry name" value="zf-C2H2"/>
    <property type="match status" value="3"/>
</dbReference>
<dbReference type="GO" id="GO:0008270">
    <property type="term" value="F:zinc ion binding"/>
    <property type="evidence" value="ECO:0007669"/>
    <property type="project" value="UniProtKB-KW"/>
</dbReference>
<evidence type="ECO:0000256" key="4">
    <source>
        <dbReference type="ARBA" id="ARBA00022737"/>
    </source>
</evidence>
<dbReference type="GO" id="GO:0000981">
    <property type="term" value="F:DNA-binding transcription factor activity, RNA polymerase II-specific"/>
    <property type="evidence" value="ECO:0007669"/>
    <property type="project" value="TreeGrafter"/>
</dbReference>
<dbReference type="SMART" id="SM00355">
    <property type="entry name" value="ZnF_C2H2"/>
    <property type="match status" value="4"/>
</dbReference>
<dbReference type="FunFam" id="3.30.160.60:FF:000358">
    <property type="entry name" value="zinc finger protein 24"/>
    <property type="match status" value="1"/>
</dbReference>
<evidence type="ECO:0000256" key="11">
    <source>
        <dbReference type="SAM" id="MobiDB-lite"/>
    </source>
</evidence>
<evidence type="ECO:0000256" key="7">
    <source>
        <dbReference type="ARBA" id="ARBA00023125"/>
    </source>
</evidence>
<gene>
    <name evidence="13" type="ORF">Z043_116271</name>
</gene>
<evidence type="ECO:0000256" key="3">
    <source>
        <dbReference type="ARBA" id="ARBA00022723"/>
    </source>
</evidence>
<evidence type="ECO:0000256" key="2">
    <source>
        <dbReference type="ARBA" id="ARBA00006991"/>
    </source>
</evidence>
<evidence type="ECO:0000256" key="10">
    <source>
        <dbReference type="PROSITE-ProRule" id="PRU00042"/>
    </source>
</evidence>
<reference evidence="13 14" key="1">
    <citation type="submission" date="2015-08" db="EMBL/GenBank/DDBJ databases">
        <title>The genome of the Asian arowana (Scleropages formosus).</title>
        <authorList>
            <person name="Tan M.H."/>
            <person name="Gan H.M."/>
            <person name="Croft L.J."/>
            <person name="Austin C.M."/>
        </authorList>
    </citation>
    <scope>NUCLEOTIDE SEQUENCE [LARGE SCALE GENOMIC DNA]</scope>
    <source>
        <strain evidence="13">Aro1</strain>
    </source>
</reference>
<accession>A0A0P7WNN6</accession>
<dbReference type="PROSITE" id="PS00028">
    <property type="entry name" value="ZINC_FINGER_C2H2_1"/>
    <property type="match status" value="4"/>
</dbReference>
<feature type="compositionally biased region" description="Low complexity" evidence="11">
    <location>
        <begin position="13"/>
        <end position="26"/>
    </location>
</feature>
<feature type="domain" description="C2H2-type" evidence="12">
    <location>
        <begin position="118"/>
        <end position="145"/>
    </location>
</feature>
<keyword evidence="8" id="KW-0804">Transcription</keyword>